<comment type="caution">
    <text evidence="8">The sequence shown here is derived from an EMBL/GenBank/DDBJ whole genome shotgun (WGS) entry which is preliminary data.</text>
</comment>
<keyword evidence="3" id="KW-1003">Cell membrane</keyword>
<feature type="transmembrane region" description="Helical" evidence="7">
    <location>
        <begin position="317"/>
        <end position="341"/>
    </location>
</feature>
<keyword evidence="9" id="KW-1185">Reference proteome</keyword>
<evidence type="ECO:0000256" key="6">
    <source>
        <dbReference type="ARBA" id="ARBA00023136"/>
    </source>
</evidence>
<feature type="transmembrane region" description="Helical" evidence="7">
    <location>
        <begin position="415"/>
        <end position="436"/>
    </location>
</feature>
<dbReference type="AlphaFoldDB" id="A0A7X5F1M9"/>
<reference evidence="9" key="1">
    <citation type="submission" date="2020-01" db="EMBL/GenBank/DDBJ databases">
        <authorList>
            <person name="Fang Y."/>
            <person name="Sun R."/>
            <person name="Nie L."/>
            <person name="He J."/>
            <person name="Hao L."/>
            <person name="Wang L."/>
            <person name="Su S."/>
            <person name="Lv E."/>
            <person name="Zhang Z."/>
            <person name="Xie R."/>
            <person name="Liu H."/>
        </authorList>
    </citation>
    <scope>NUCLEOTIDE SEQUENCE [LARGE SCALE GENOMIC DNA]</scope>
    <source>
        <strain evidence="9">XCT-53</strain>
    </source>
</reference>
<feature type="transmembrane region" description="Helical" evidence="7">
    <location>
        <begin position="235"/>
        <end position="257"/>
    </location>
</feature>
<evidence type="ECO:0000256" key="1">
    <source>
        <dbReference type="ARBA" id="ARBA00004429"/>
    </source>
</evidence>
<dbReference type="EMBL" id="JAABLQ010000001">
    <property type="protein sequence ID" value="NBN78125.1"/>
    <property type="molecule type" value="Genomic_DNA"/>
</dbReference>
<feature type="transmembrane region" description="Helical" evidence="7">
    <location>
        <begin position="138"/>
        <end position="156"/>
    </location>
</feature>
<feature type="transmembrane region" description="Helical" evidence="7">
    <location>
        <begin position="163"/>
        <end position="184"/>
    </location>
</feature>
<dbReference type="Pfam" id="PF01554">
    <property type="entry name" value="MatE"/>
    <property type="match status" value="2"/>
</dbReference>
<dbReference type="PIRSF" id="PIRSF006603">
    <property type="entry name" value="DinF"/>
    <property type="match status" value="1"/>
</dbReference>
<feature type="transmembrane region" description="Helical" evidence="7">
    <location>
        <begin position="361"/>
        <end position="381"/>
    </location>
</feature>
<sequence>MPLVTMDSTRLSRTFLIYTLPSVAALLVHALNMMIDGIFIGQVMGTPGLSGIYMAWPLVGVVLAVGTMIGIGGGAQLSMANGAGRSALARRYLAQSLVLVVVCGLAGGLFLILCRGWFLAFQGAPDAVVAHGMEYLFVRGLGGVSVMGAAVLPLLVRNTGAPIRATLAMFAGVLVNLVLDYLFIVEFGWGLAGAAAATVAGEVTSDLACLWILFSSRTALRPAPADFRIRPRRMARILVTGFTSMIMYLYMSVVIMLHNFLFMRHGSEVQVAAFAITDYYMAFYYLLAEGICGGMQPLVSHFHGAGARKAVLGALRLAMITIFGLGCALVGALLLVPEVFVALFTTGDPVLAAAAAHGIRLHLFTMMLEGLIIIVATYFQAIGDARRALSIAIANMLVQLPFLAILPRFYGTDGIWLAIPAANLVLTPVVLAMLALHLRREARRTAAPA</sequence>
<evidence type="ECO:0000256" key="4">
    <source>
        <dbReference type="ARBA" id="ARBA00022692"/>
    </source>
</evidence>
<accession>A0A7X5F1M9</accession>
<feature type="transmembrane region" description="Helical" evidence="7">
    <location>
        <begin position="388"/>
        <end position="409"/>
    </location>
</feature>
<name>A0A7X5F1M9_9HYPH</name>
<evidence type="ECO:0000256" key="3">
    <source>
        <dbReference type="ARBA" id="ARBA00022475"/>
    </source>
</evidence>
<dbReference type="RefSeq" id="WP_161708267.1">
    <property type="nucleotide sequence ID" value="NZ_JAABLQ010000001.1"/>
</dbReference>
<proteinExistence type="predicted"/>
<evidence type="ECO:0000256" key="7">
    <source>
        <dbReference type="SAM" id="Phobius"/>
    </source>
</evidence>
<dbReference type="GO" id="GO:0042910">
    <property type="term" value="F:xenobiotic transmembrane transporter activity"/>
    <property type="evidence" value="ECO:0007669"/>
    <property type="project" value="InterPro"/>
</dbReference>
<gene>
    <name evidence="8" type="ORF">GWI72_07590</name>
</gene>
<keyword evidence="6 7" id="KW-0472">Membrane</keyword>
<keyword evidence="5 7" id="KW-1133">Transmembrane helix</keyword>
<feature type="transmembrane region" description="Helical" evidence="7">
    <location>
        <begin position="15"/>
        <end position="35"/>
    </location>
</feature>
<evidence type="ECO:0000313" key="8">
    <source>
        <dbReference type="EMBL" id="NBN78125.1"/>
    </source>
</evidence>
<feature type="transmembrane region" description="Helical" evidence="7">
    <location>
        <begin position="55"/>
        <end position="75"/>
    </location>
</feature>
<dbReference type="GO" id="GO:0005886">
    <property type="term" value="C:plasma membrane"/>
    <property type="evidence" value="ECO:0007669"/>
    <property type="project" value="UniProtKB-SubCell"/>
</dbReference>
<dbReference type="Proteomes" id="UP000586722">
    <property type="component" value="Unassembled WGS sequence"/>
</dbReference>
<dbReference type="GO" id="GO:0015297">
    <property type="term" value="F:antiporter activity"/>
    <property type="evidence" value="ECO:0007669"/>
    <property type="project" value="InterPro"/>
</dbReference>
<dbReference type="InterPro" id="IPR051327">
    <property type="entry name" value="MATE_MepA_subfamily"/>
</dbReference>
<dbReference type="PANTHER" id="PTHR43823:SF3">
    <property type="entry name" value="MULTIDRUG EXPORT PROTEIN MEPA"/>
    <property type="match status" value="1"/>
</dbReference>
<organism evidence="8 9">
    <name type="scientific">Pannonibacter tanglangensis</name>
    <dbReference type="NCBI Taxonomy" id="2750084"/>
    <lineage>
        <taxon>Bacteria</taxon>
        <taxon>Pseudomonadati</taxon>
        <taxon>Pseudomonadota</taxon>
        <taxon>Alphaproteobacteria</taxon>
        <taxon>Hyphomicrobiales</taxon>
        <taxon>Stappiaceae</taxon>
        <taxon>Pannonibacter</taxon>
    </lineage>
</organism>
<dbReference type="InterPro" id="IPR002528">
    <property type="entry name" value="MATE_fam"/>
</dbReference>
<protein>
    <submittedName>
        <fullName evidence="8">MATE family efflux transporter</fullName>
    </submittedName>
</protein>
<evidence type="ECO:0000256" key="5">
    <source>
        <dbReference type="ARBA" id="ARBA00022989"/>
    </source>
</evidence>
<evidence type="ECO:0000256" key="2">
    <source>
        <dbReference type="ARBA" id="ARBA00022448"/>
    </source>
</evidence>
<feature type="transmembrane region" description="Helical" evidence="7">
    <location>
        <begin position="190"/>
        <end position="214"/>
    </location>
</feature>
<keyword evidence="4 7" id="KW-0812">Transmembrane</keyword>
<evidence type="ECO:0000313" key="9">
    <source>
        <dbReference type="Proteomes" id="UP000586722"/>
    </source>
</evidence>
<dbReference type="InterPro" id="IPR048279">
    <property type="entry name" value="MdtK-like"/>
</dbReference>
<keyword evidence="2" id="KW-0813">Transport</keyword>
<comment type="subcellular location">
    <subcellularLocation>
        <location evidence="1">Cell inner membrane</location>
        <topology evidence="1">Multi-pass membrane protein</topology>
    </subcellularLocation>
</comment>
<feature type="transmembrane region" description="Helical" evidence="7">
    <location>
        <begin position="96"/>
        <end position="118"/>
    </location>
</feature>
<dbReference type="PANTHER" id="PTHR43823">
    <property type="entry name" value="SPORULATION PROTEIN YKVU"/>
    <property type="match status" value="1"/>
</dbReference>